<dbReference type="FunFam" id="1.25.40.20:FF:000409">
    <property type="entry name" value="TRP (Transient receptor potential) channel family"/>
    <property type="match status" value="1"/>
</dbReference>
<keyword evidence="7" id="KW-0406">Ion transport</keyword>
<dbReference type="SUPFAM" id="SSF48403">
    <property type="entry name" value="Ankyrin repeat"/>
    <property type="match status" value="1"/>
</dbReference>
<dbReference type="GO" id="GO:0051480">
    <property type="term" value="P:regulation of cytosolic calcium ion concentration"/>
    <property type="evidence" value="ECO:0007669"/>
    <property type="project" value="TreeGrafter"/>
</dbReference>
<dbReference type="SMART" id="SM01420">
    <property type="entry name" value="TRP_2"/>
    <property type="match status" value="1"/>
</dbReference>
<evidence type="ECO:0000256" key="1">
    <source>
        <dbReference type="ARBA" id="ARBA00004141"/>
    </source>
</evidence>
<dbReference type="NCBIfam" id="TIGR00870">
    <property type="entry name" value="trp"/>
    <property type="match status" value="1"/>
</dbReference>
<evidence type="ECO:0000256" key="11">
    <source>
        <dbReference type="SAM" id="Phobius"/>
    </source>
</evidence>
<dbReference type="PANTHER" id="PTHR10117">
    <property type="entry name" value="TRANSIENT RECEPTOR POTENTIAL CHANNEL"/>
    <property type="match status" value="1"/>
</dbReference>
<dbReference type="GO" id="GO:0070679">
    <property type="term" value="F:inositol 1,4,5 trisphosphate binding"/>
    <property type="evidence" value="ECO:0007669"/>
    <property type="project" value="TreeGrafter"/>
</dbReference>
<feature type="transmembrane region" description="Helical" evidence="11">
    <location>
        <begin position="364"/>
        <end position="388"/>
    </location>
</feature>
<name>A0A016V403_9BILA</name>
<reference evidence="14" key="1">
    <citation type="journal article" date="2015" name="Nat. Genet.">
        <title>The genome and transcriptome of the zoonotic hookworm Ancylostoma ceylanicum identify infection-specific gene families.</title>
        <authorList>
            <person name="Schwarz E.M."/>
            <person name="Hu Y."/>
            <person name="Antoshechkin I."/>
            <person name="Miller M.M."/>
            <person name="Sternberg P.W."/>
            <person name="Aroian R.V."/>
        </authorList>
    </citation>
    <scope>NUCLEOTIDE SEQUENCE</scope>
    <source>
        <strain evidence="14">HY135</strain>
    </source>
</reference>
<feature type="region of interest" description="Disordered" evidence="10">
    <location>
        <begin position="985"/>
        <end position="1020"/>
    </location>
</feature>
<evidence type="ECO:0000256" key="4">
    <source>
        <dbReference type="ARBA" id="ARBA00022737"/>
    </source>
</evidence>
<dbReference type="Pfam" id="PF00520">
    <property type="entry name" value="Ion_trans"/>
    <property type="match status" value="1"/>
</dbReference>
<feature type="compositionally biased region" description="Polar residues" evidence="10">
    <location>
        <begin position="985"/>
        <end position="995"/>
    </location>
</feature>
<feature type="transmembrane region" description="Helical" evidence="11">
    <location>
        <begin position="577"/>
        <end position="602"/>
    </location>
</feature>
<comment type="caution">
    <text evidence="13">The sequence shown here is derived from an EMBL/GenBank/DDBJ whole genome shotgun (WGS) entry which is preliminary data.</text>
</comment>
<feature type="transmembrane region" description="Helical" evidence="11">
    <location>
        <begin position="400"/>
        <end position="421"/>
    </location>
</feature>
<dbReference type="InterPro" id="IPR002110">
    <property type="entry name" value="Ankyrin_rpt"/>
</dbReference>
<keyword evidence="9" id="KW-0407">Ion channel</keyword>
<evidence type="ECO:0000256" key="6">
    <source>
        <dbReference type="ARBA" id="ARBA00023043"/>
    </source>
</evidence>
<evidence type="ECO:0000256" key="8">
    <source>
        <dbReference type="ARBA" id="ARBA00023136"/>
    </source>
</evidence>
<dbReference type="InterPro" id="IPR013555">
    <property type="entry name" value="TRP_dom"/>
</dbReference>
<evidence type="ECO:0000259" key="12">
    <source>
        <dbReference type="SMART" id="SM01420"/>
    </source>
</evidence>
<keyword evidence="4" id="KW-0677">Repeat</keyword>
<dbReference type="Pfam" id="PF12796">
    <property type="entry name" value="Ank_2"/>
    <property type="match status" value="1"/>
</dbReference>
<evidence type="ECO:0000256" key="7">
    <source>
        <dbReference type="ARBA" id="ARBA00023065"/>
    </source>
</evidence>
<dbReference type="STRING" id="53326.A0A016V403"/>
<keyword evidence="8 11" id="KW-0472">Membrane</keyword>
<dbReference type="GO" id="GO:0034703">
    <property type="term" value="C:cation channel complex"/>
    <property type="evidence" value="ECO:0007669"/>
    <property type="project" value="TreeGrafter"/>
</dbReference>
<keyword evidence="2" id="KW-0813">Transport</keyword>
<sequence>MLRVLSCSLFFSSRSHLVPDDFHYTEAMSEESRCSETTAILGNNIELERKDSGEASLGSFVDHDVRLREKQFLLSCERGDIGSVRKLLTIKDGLNINCVDPLGRNALLIAIENENIEMIELLLDNNIETGDAILYAIGEENVEAVEIIIEHLEKIDKFNPETQGVEINEHSAFTPDMTPIILAAHKDNYECIKLFLDKKGTVPHPHDVHCCCHDCDVAREEDSLRLSRSRINAYRALASPSLICLSAKDPILYAFELSWELRRLSYIENEFRSEYQELSQKCQKFSVNMLDQVRGSKELEIVLNHTTTAWEEVTTRGTPTTEQLARLKLAIKLRQKRFVAHPNCQQLLSGIWYEGLPGFRNRNIIYKCLLIAAVSLSFPILSISYLIAPKSAIAQFTRKPFVKFLSHSASYVVFLLLLIMASQRIDRVDNMFREENAPARKEGRGPPPTPVEIAIMIWVLGLIWVEIKQLWDCGLHDYCHNLWNILDFITNSLYLSTAALRLVAYYQVDREMRDPRTQHIGRFLQRRDWDAWDPTLVSECVFATANIFSSLKLVHIFTVNPYLGPLKISLGRMVIDILKFFLVYALVLFAFACGLNQLLWYYGSMRQQECDQYKHWVANPVTTMNTAKMDSFKDSCDPKYRSVSSIYHTSETLFWAMFGLIDLSHFTLKENHFLTEWTGKTIFGSYSCCSIIVLLNMLIAMMSNSYQYISNQADIEWKFARSKLFIEYFDDTATLPPPFNIIPSPKSFYYGLKWICDRYCGCSKAIQAGKQRSMRFVTRNLVKRYIAQMQRVKQQNEGVSEDDVNEIKQDISAFRYELLGILRSAGFNTGHTDINQKTYSRSSNFSGLLKTQYDYLTQILLFYSFTYRVILFTAFNHLKLTSTRNKRRSAMAERRLKKGLPEFNIPIPESFQNARKNSLASLTSADSQKHSPLRLPHLNWKRFKKKVSFKYPSPRTSPALPCTKSKSLSLDFHGALPNTIINHLSNGARRNTSANERPPLQKQKRKTSDTVLELDSDDLL</sequence>
<dbReference type="SMART" id="SM00248">
    <property type="entry name" value="ANK"/>
    <property type="match status" value="3"/>
</dbReference>
<evidence type="ECO:0000256" key="3">
    <source>
        <dbReference type="ARBA" id="ARBA00022692"/>
    </source>
</evidence>
<dbReference type="AlphaFoldDB" id="A0A016V403"/>
<dbReference type="InterPro" id="IPR002153">
    <property type="entry name" value="TRPC_channel"/>
</dbReference>
<accession>A0A016V403</accession>
<dbReference type="GO" id="GO:0005886">
    <property type="term" value="C:plasma membrane"/>
    <property type="evidence" value="ECO:0007669"/>
    <property type="project" value="TreeGrafter"/>
</dbReference>
<evidence type="ECO:0000256" key="5">
    <source>
        <dbReference type="ARBA" id="ARBA00022989"/>
    </source>
</evidence>
<organism evidence="13 14">
    <name type="scientific">Ancylostoma ceylanicum</name>
    <dbReference type="NCBI Taxonomy" id="53326"/>
    <lineage>
        <taxon>Eukaryota</taxon>
        <taxon>Metazoa</taxon>
        <taxon>Ecdysozoa</taxon>
        <taxon>Nematoda</taxon>
        <taxon>Chromadorea</taxon>
        <taxon>Rhabditida</taxon>
        <taxon>Rhabditina</taxon>
        <taxon>Rhabditomorpha</taxon>
        <taxon>Strongyloidea</taxon>
        <taxon>Ancylostomatidae</taxon>
        <taxon>Ancylostomatinae</taxon>
        <taxon>Ancylostoma</taxon>
    </lineage>
</organism>
<proteinExistence type="predicted"/>
<evidence type="ECO:0000256" key="9">
    <source>
        <dbReference type="ARBA" id="ARBA00023303"/>
    </source>
</evidence>
<dbReference type="PRINTS" id="PR01097">
    <property type="entry name" value="TRNSRECEPTRP"/>
</dbReference>
<dbReference type="Gene3D" id="1.25.40.20">
    <property type="entry name" value="Ankyrin repeat-containing domain"/>
    <property type="match status" value="1"/>
</dbReference>
<evidence type="ECO:0000256" key="2">
    <source>
        <dbReference type="ARBA" id="ARBA00022448"/>
    </source>
</evidence>
<evidence type="ECO:0000256" key="10">
    <source>
        <dbReference type="SAM" id="MobiDB-lite"/>
    </source>
</evidence>
<evidence type="ECO:0000313" key="14">
    <source>
        <dbReference type="Proteomes" id="UP000024635"/>
    </source>
</evidence>
<dbReference type="OrthoDB" id="2373987at2759"/>
<feature type="transmembrane region" description="Helical" evidence="11">
    <location>
        <begin position="855"/>
        <end position="878"/>
    </location>
</feature>
<keyword evidence="5 11" id="KW-1133">Transmembrane helix</keyword>
<dbReference type="EMBL" id="JARK01001354">
    <property type="protein sequence ID" value="EYC21971.1"/>
    <property type="molecule type" value="Genomic_DNA"/>
</dbReference>
<dbReference type="Proteomes" id="UP000024635">
    <property type="component" value="Unassembled WGS sequence"/>
</dbReference>
<keyword evidence="3 11" id="KW-0812">Transmembrane</keyword>
<protein>
    <recommendedName>
        <fullName evidence="12">Transient receptor ion channel domain-containing protein</fullName>
    </recommendedName>
</protein>
<dbReference type="Pfam" id="PF08344">
    <property type="entry name" value="TRP_2"/>
    <property type="match status" value="1"/>
</dbReference>
<keyword evidence="6" id="KW-0040">ANK repeat</keyword>
<dbReference type="InterPro" id="IPR036770">
    <property type="entry name" value="Ankyrin_rpt-contain_sf"/>
</dbReference>
<dbReference type="GO" id="GO:0015279">
    <property type="term" value="F:store-operated calcium channel activity"/>
    <property type="evidence" value="ECO:0007669"/>
    <property type="project" value="TreeGrafter"/>
</dbReference>
<dbReference type="PANTHER" id="PTHR10117:SF54">
    <property type="entry name" value="TRANSIENT RECEPTOR POTENTIAL-GAMMA PROTEIN"/>
    <property type="match status" value="1"/>
</dbReference>
<gene>
    <name evidence="13" type="primary">Acey_s0018.g3639</name>
    <name evidence="13" type="ORF">Y032_0018g3639</name>
</gene>
<keyword evidence="14" id="KW-1185">Reference proteome</keyword>
<feature type="domain" description="Transient receptor ion channel" evidence="12">
    <location>
        <begin position="210"/>
        <end position="272"/>
    </location>
</feature>
<comment type="subcellular location">
    <subcellularLocation>
        <location evidence="1">Membrane</location>
        <topology evidence="1">Multi-pass membrane protein</topology>
    </subcellularLocation>
</comment>
<evidence type="ECO:0000313" key="13">
    <source>
        <dbReference type="EMBL" id="EYC21971.1"/>
    </source>
</evidence>
<dbReference type="InterPro" id="IPR005821">
    <property type="entry name" value="Ion_trans_dom"/>
</dbReference>